<evidence type="ECO:0000313" key="3">
    <source>
        <dbReference type="Proteomes" id="UP001201549"/>
    </source>
</evidence>
<comment type="caution">
    <text evidence="2">The sequence shown here is derived from an EMBL/GenBank/DDBJ whole genome shotgun (WGS) entry which is preliminary data.</text>
</comment>
<protein>
    <submittedName>
        <fullName evidence="2">Pilus assembly protein</fullName>
    </submittedName>
</protein>
<dbReference type="EMBL" id="JAKOGG010000017">
    <property type="protein sequence ID" value="MCS4558179.1"/>
    <property type="molecule type" value="Genomic_DNA"/>
</dbReference>
<dbReference type="RefSeq" id="WP_238897958.1">
    <property type="nucleotide sequence ID" value="NZ_JAKOGG010000017.1"/>
</dbReference>
<accession>A0ABT2FPB3</accession>
<keyword evidence="1" id="KW-0472">Membrane</keyword>
<name>A0ABT2FPB3_9GAMM</name>
<reference evidence="3" key="1">
    <citation type="submission" date="2023-07" db="EMBL/GenBank/DDBJ databases">
        <title>Shewanella mangrovi sp. nov., an acetaldehyde- degrading bacterium isolated from mangrove sediment.</title>
        <authorList>
            <person name="Liu Y."/>
        </authorList>
    </citation>
    <scope>NUCLEOTIDE SEQUENCE [LARGE SCALE GENOMIC DNA]</scope>
    <source>
        <strain evidence="3">C32</strain>
    </source>
</reference>
<keyword evidence="1" id="KW-0812">Transmembrane</keyword>
<evidence type="ECO:0000256" key="1">
    <source>
        <dbReference type="SAM" id="Phobius"/>
    </source>
</evidence>
<proteinExistence type="predicted"/>
<keyword evidence="3" id="KW-1185">Reference proteome</keyword>
<evidence type="ECO:0000313" key="2">
    <source>
        <dbReference type="EMBL" id="MCS4558179.1"/>
    </source>
</evidence>
<dbReference type="Proteomes" id="UP001201549">
    <property type="component" value="Unassembled WGS sequence"/>
</dbReference>
<sequence>MFQRKIRGQGMTEYIIIVALIAIAAIGAFTMFGDVVRNQTASMAAELAGNAGQAKNANSEAKTAGAKAVTDAKQAGGLDSYNETASKASKRSN</sequence>
<keyword evidence="1" id="KW-1133">Transmembrane helix</keyword>
<feature type="transmembrane region" description="Helical" evidence="1">
    <location>
        <begin position="12"/>
        <end position="32"/>
    </location>
</feature>
<organism evidence="2 3">
    <name type="scientific">Shewanella electrica</name>
    <dbReference type="NCBI Taxonomy" id="515560"/>
    <lineage>
        <taxon>Bacteria</taxon>
        <taxon>Pseudomonadati</taxon>
        <taxon>Pseudomonadota</taxon>
        <taxon>Gammaproteobacteria</taxon>
        <taxon>Alteromonadales</taxon>
        <taxon>Shewanellaceae</taxon>
        <taxon>Shewanella</taxon>
    </lineage>
</organism>
<gene>
    <name evidence="2" type="ORF">L9G74_17205</name>
</gene>